<name>A0A0C2BJH0_9BILA</name>
<evidence type="ECO:0000313" key="1">
    <source>
        <dbReference type="EMBL" id="KIH43893.1"/>
    </source>
</evidence>
<accession>A0A0C2BJH0</accession>
<keyword evidence="2" id="KW-1185">Reference proteome</keyword>
<dbReference type="EMBL" id="KN781944">
    <property type="protein sequence ID" value="KIH43893.1"/>
    <property type="molecule type" value="Genomic_DNA"/>
</dbReference>
<dbReference type="Proteomes" id="UP000054047">
    <property type="component" value="Unassembled WGS sequence"/>
</dbReference>
<organism evidence="1 2">
    <name type="scientific">Ancylostoma duodenale</name>
    <dbReference type="NCBI Taxonomy" id="51022"/>
    <lineage>
        <taxon>Eukaryota</taxon>
        <taxon>Metazoa</taxon>
        <taxon>Ecdysozoa</taxon>
        <taxon>Nematoda</taxon>
        <taxon>Chromadorea</taxon>
        <taxon>Rhabditida</taxon>
        <taxon>Rhabditina</taxon>
        <taxon>Rhabditomorpha</taxon>
        <taxon>Strongyloidea</taxon>
        <taxon>Ancylostomatidae</taxon>
        <taxon>Ancylostomatinae</taxon>
        <taxon>Ancylostoma</taxon>
    </lineage>
</organism>
<evidence type="ECO:0000313" key="2">
    <source>
        <dbReference type="Proteomes" id="UP000054047"/>
    </source>
</evidence>
<reference evidence="1 2" key="1">
    <citation type="submission" date="2013-12" db="EMBL/GenBank/DDBJ databases">
        <title>Draft genome of the parsitic nematode Ancylostoma duodenale.</title>
        <authorList>
            <person name="Mitreva M."/>
        </authorList>
    </citation>
    <scope>NUCLEOTIDE SEQUENCE [LARGE SCALE GENOMIC DNA]</scope>
    <source>
        <strain evidence="1 2">Zhejiang</strain>
    </source>
</reference>
<sequence>MEQLKEAIEEDPSQTTRYLANRLGAVIQQLRGAYMQLESRVGAINGFPTNSTDISSVPT</sequence>
<protein>
    <submittedName>
        <fullName evidence="1">Uncharacterized protein</fullName>
    </submittedName>
</protein>
<gene>
    <name evidence="1" type="ORF">ANCDUO_26094</name>
</gene>
<dbReference type="AlphaFoldDB" id="A0A0C2BJH0"/>
<proteinExistence type="predicted"/>